<dbReference type="EMBL" id="SIXF01000009">
    <property type="protein sequence ID" value="TBO42220.1"/>
    <property type="molecule type" value="Genomic_DNA"/>
</dbReference>
<gene>
    <name evidence="2" type="ORF">EYS08_11885</name>
</gene>
<reference evidence="2 3" key="1">
    <citation type="submission" date="2019-02" db="EMBL/GenBank/DDBJ databases">
        <title>Pedobacter kyonggii whole genome sequence analysis.</title>
        <authorList>
            <person name="Dahal R.H."/>
        </authorList>
    </citation>
    <scope>NUCLEOTIDE SEQUENCE [LARGE SCALE GENOMIC DNA]</scope>
    <source>
        <strain evidence="2 3">K-4-11-1</strain>
    </source>
</reference>
<feature type="chain" id="PRO_5020646715" description="Plasmid transfer protein" evidence="1">
    <location>
        <begin position="21"/>
        <end position="221"/>
    </location>
</feature>
<evidence type="ECO:0008006" key="4">
    <source>
        <dbReference type="Google" id="ProtNLM"/>
    </source>
</evidence>
<comment type="caution">
    <text evidence="2">The sequence shown here is derived from an EMBL/GenBank/DDBJ whole genome shotgun (WGS) entry which is preliminary data.</text>
</comment>
<evidence type="ECO:0000313" key="2">
    <source>
        <dbReference type="EMBL" id="TBO42220.1"/>
    </source>
</evidence>
<protein>
    <recommendedName>
        <fullName evidence="4">Plasmid transfer protein</fullName>
    </recommendedName>
</protein>
<accession>A0A4Q9HCU4</accession>
<name>A0A4Q9HCU4_9SPHI</name>
<keyword evidence="1" id="KW-0732">Signal</keyword>
<evidence type="ECO:0000313" key="3">
    <source>
        <dbReference type="Proteomes" id="UP000291819"/>
    </source>
</evidence>
<proteinExistence type="predicted"/>
<dbReference type="OrthoDB" id="1243758at2"/>
<organism evidence="2 3">
    <name type="scientific">Pedobacter kyonggii</name>
    <dbReference type="NCBI Taxonomy" id="1926871"/>
    <lineage>
        <taxon>Bacteria</taxon>
        <taxon>Pseudomonadati</taxon>
        <taxon>Bacteroidota</taxon>
        <taxon>Sphingobacteriia</taxon>
        <taxon>Sphingobacteriales</taxon>
        <taxon>Sphingobacteriaceae</taxon>
        <taxon>Pedobacter</taxon>
    </lineage>
</organism>
<evidence type="ECO:0000256" key="1">
    <source>
        <dbReference type="SAM" id="SignalP"/>
    </source>
</evidence>
<dbReference type="RefSeq" id="WP_131030239.1">
    <property type="nucleotide sequence ID" value="NZ_SIXF01000009.1"/>
</dbReference>
<feature type="signal peptide" evidence="1">
    <location>
        <begin position="1"/>
        <end position="20"/>
    </location>
</feature>
<keyword evidence="3" id="KW-1185">Reference proteome</keyword>
<dbReference type="Proteomes" id="UP000291819">
    <property type="component" value="Unassembled WGS sequence"/>
</dbReference>
<sequence length="221" mass="24108">MKTSILLFAVLLLSTFFSVAQIYLDPATSAAVAAGSGAMNSQLNKTNDRLTLIQKAQLAVTGELAVANDLQRDIYRGLSEVSTVMRSLLSVKDIYEISGDILQDAQKAVKLAENNPALLVFAESGGREFKVRATALASEVSGFVLKGGKDGLMDSGERAKLLARIVQQMGILRGVVYGIYRSMYWAKQRGFWNSLNPYSGFVNLDRRIADNILLNAKTLRP</sequence>
<dbReference type="AlphaFoldDB" id="A0A4Q9HCU4"/>